<sequence length="164" mass="17558">MPPPARCTAVARQLGNGLCGRQIVDRHFTAPPRCYAIVPYLLQRLQPAPVTERARLAGLQALHAAIARAHIAHALADLGGDRAVLHRHAERGADVMHLATRRLDLERAGLMCHLEPGLAAQQAQVPLLAIELDGQRGTGIQHSGTAIFQLHHARCIAAAQVAAC</sequence>
<dbReference type="Proteomes" id="UP000716291">
    <property type="component" value="Unassembled WGS sequence"/>
</dbReference>
<evidence type="ECO:0000313" key="2">
    <source>
        <dbReference type="Proteomes" id="UP000716291"/>
    </source>
</evidence>
<dbReference type="AlphaFoldDB" id="A0A9P6WUC9"/>
<name>A0A9P6WUC9_RHIOR</name>
<accession>A0A9P6WUC9</accession>
<reference evidence="1" key="1">
    <citation type="journal article" date="2020" name="Microb. Genom.">
        <title>Genetic diversity of clinical and environmental Mucorales isolates obtained from an investigation of mucormycosis cases among solid organ transplant recipients.</title>
        <authorList>
            <person name="Nguyen M.H."/>
            <person name="Kaul D."/>
            <person name="Muto C."/>
            <person name="Cheng S.J."/>
            <person name="Richter R.A."/>
            <person name="Bruno V.M."/>
            <person name="Liu G."/>
            <person name="Beyhan S."/>
            <person name="Sundermann A.J."/>
            <person name="Mounaud S."/>
            <person name="Pasculle A.W."/>
            <person name="Nierman W.C."/>
            <person name="Driscoll E."/>
            <person name="Cumbie R."/>
            <person name="Clancy C.J."/>
            <person name="Dupont C.L."/>
        </authorList>
    </citation>
    <scope>NUCLEOTIDE SEQUENCE</scope>
    <source>
        <strain evidence="1">GL11</strain>
    </source>
</reference>
<comment type="caution">
    <text evidence="1">The sequence shown here is derived from an EMBL/GenBank/DDBJ whole genome shotgun (WGS) entry which is preliminary data.</text>
</comment>
<keyword evidence="2" id="KW-1185">Reference proteome</keyword>
<gene>
    <name evidence="1" type="ORF">G6F64_013927</name>
</gene>
<dbReference type="EMBL" id="JAANQT010006782">
    <property type="protein sequence ID" value="KAG1290412.1"/>
    <property type="molecule type" value="Genomic_DNA"/>
</dbReference>
<protein>
    <submittedName>
        <fullName evidence="1">Uncharacterized protein</fullName>
    </submittedName>
</protein>
<proteinExistence type="predicted"/>
<evidence type="ECO:0000313" key="1">
    <source>
        <dbReference type="EMBL" id="KAG1290412.1"/>
    </source>
</evidence>
<organism evidence="1 2">
    <name type="scientific">Rhizopus oryzae</name>
    <name type="common">Mucormycosis agent</name>
    <name type="synonym">Rhizopus arrhizus var. delemar</name>
    <dbReference type="NCBI Taxonomy" id="64495"/>
    <lineage>
        <taxon>Eukaryota</taxon>
        <taxon>Fungi</taxon>
        <taxon>Fungi incertae sedis</taxon>
        <taxon>Mucoromycota</taxon>
        <taxon>Mucoromycotina</taxon>
        <taxon>Mucoromycetes</taxon>
        <taxon>Mucorales</taxon>
        <taxon>Mucorineae</taxon>
        <taxon>Rhizopodaceae</taxon>
        <taxon>Rhizopus</taxon>
    </lineage>
</organism>